<dbReference type="InterPro" id="IPR029032">
    <property type="entry name" value="AhpD-like"/>
</dbReference>
<dbReference type="EMBL" id="BNAU01000005">
    <property type="protein sequence ID" value="GHF08782.1"/>
    <property type="molecule type" value="Genomic_DNA"/>
</dbReference>
<dbReference type="SUPFAM" id="SSF69118">
    <property type="entry name" value="AhpD-like"/>
    <property type="match status" value="1"/>
</dbReference>
<evidence type="ECO:0000259" key="1">
    <source>
        <dbReference type="Pfam" id="PF02627"/>
    </source>
</evidence>
<dbReference type="PANTHER" id="PTHR35446:SF2">
    <property type="entry name" value="CARBOXYMUCONOLACTONE DECARBOXYLASE-LIKE DOMAIN-CONTAINING PROTEIN"/>
    <property type="match status" value="1"/>
</dbReference>
<dbReference type="RefSeq" id="WP_191246890.1">
    <property type="nucleotide sequence ID" value="NZ_BNAU01000005.1"/>
</dbReference>
<name>A0ABQ3JAS8_9PSEU</name>
<keyword evidence="3" id="KW-1185">Reference proteome</keyword>
<comment type="caution">
    <text evidence="2">The sequence shown here is derived from an EMBL/GenBank/DDBJ whole genome shotgun (WGS) entry which is preliminary data.</text>
</comment>
<evidence type="ECO:0000313" key="3">
    <source>
        <dbReference type="Proteomes" id="UP000605897"/>
    </source>
</evidence>
<dbReference type="InterPro" id="IPR003779">
    <property type="entry name" value="CMD-like"/>
</dbReference>
<gene>
    <name evidence="2" type="ORF">GCM10017786_48250</name>
</gene>
<accession>A0ABQ3JAS8</accession>
<feature type="domain" description="Carboxymuconolactone decarboxylase-like" evidence="1">
    <location>
        <begin position="41"/>
        <end position="113"/>
    </location>
</feature>
<reference evidence="3" key="1">
    <citation type="journal article" date="2019" name="Int. J. Syst. Evol. Microbiol.">
        <title>The Global Catalogue of Microorganisms (GCM) 10K type strain sequencing project: providing services to taxonomists for standard genome sequencing and annotation.</title>
        <authorList>
            <consortium name="The Broad Institute Genomics Platform"/>
            <consortium name="The Broad Institute Genome Sequencing Center for Infectious Disease"/>
            <person name="Wu L."/>
            <person name="Ma J."/>
        </authorList>
    </citation>
    <scope>NUCLEOTIDE SEQUENCE [LARGE SCALE GENOMIC DNA]</scope>
    <source>
        <strain evidence="3">CGMCC 4.7677</strain>
    </source>
</reference>
<dbReference type="PANTHER" id="PTHR35446">
    <property type="entry name" value="SI:CH211-175M2.5"/>
    <property type="match status" value="1"/>
</dbReference>
<organism evidence="2 3">
    <name type="scientific">Amycolatopsis deserti</name>
    <dbReference type="NCBI Taxonomy" id="185696"/>
    <lineage>
        <taxon>Bacteria</taxon>
        <taxon>Bacillati</taxon>
        <taxon>Actinomycetota</taxon>
        <taxon>Actinomycetes</taxon>
        <taxon>Pseudonocardiales</taxon>
        <taxon>Pseudonocardiaceae</taxon>
        <taxon>Amycolatopsis</taxon>
    </lineage>
</organism>
<proteinExistence type="predicted"/>
<dbReference type="Proteomes" id="UP000605897">
    <property type="component" value="Unassembled WGS sequence"/>
</dbReference>
<dbReference type="NCBIfam" id="TIGR00778">
    <property type="entry name" value="ahpD_dom"/>
    <property type="match status" value="1"/>
</dbReference>
<dbReference type="Pfam" id="PF02627">
    <property type="entry name" value="CMD"/>
    <property type="match status" value="1"/>
</dbReference>
<dbReference type="InterPro" id="IPR004675">
    <property type="entry name" value="AhpD_core"/>
</dbReference>
<dbReference type="Gene3D" id="1.20.1290.10">
    <property type="entry name" value="AhpD-like"/>
    <property type="match status" value="1"/>
</dbReference>
<sequence length="176" mass="18561">MRRLPALEPADAPEKSRELLGGIVARHGSAGEMIRTMAHSPALLQGYLELSRAMKRTKLPRALSEKLAIAVQEWIGCAACLEAHIDGGRAAGLSEVDIALARQGTATDRREAALIEFAVRVLAEPASLADDDVAGLQAHGWSERVIAEVVGLVSLNLLTGAFNLVAGIEPALTPSL</sequence>
<evidence type="ECO:0000313" key="2">
    <source>
        <dbReference type="EMBL" id="GHF08782.1"/>
    </source>
</evidence>
<protein>
    <recommendedName>
        <fullName evidence="1">Carboxymuconolactone decarboxylase-like domain-containing protein</fullName>
    </recommendedName>
</protein>